<dbReference type="InterPro" id="IPR050638">
    <property type="entry name" value="AA-Vitamin_Transporters"/>
</dbReference>
<keyword evidence="2 5" id="KW-0812">Transmembrane</keyword>
<evidence type="ECO:0000256" key="5">
    <source>
        <dbReference type="SAM" id="Phobius"/>
    </source>
</evidence>
<reference evidence="7" key="1">
    <citation type="submission" date="2018-06" db="EMBL/GenBank/DDBJ databases">
        <authorList>
            <person name="Zhirakovskaya E."/>
        </authorList>
    </citation>
    <scope>NUCLEOTIDE SEQUENCE</scope>
</reference>
<dbReference type="InterPro" id="IPR000620">
    <property type="entry name" value="EamA_dom"/>
</dbReference>
<keyword evidence="3 5" id="KW-1133">Transmembrane helix</keyword>
<evidence type="ECO:0000256" key="3">
    <source>
        <dbReference type="ARBA" id="ARBA00022989"/>
    </source>
</evidence>
<feature type="transmembrane region" description="Helical" evidence="5">
    <location>
        <begin position="90"/>
        <end position="109"/>
    </location>
</feature>
<evidence type="ECO:0000256" key="4">
    <source>
        <dbReference type="ARBA" id="ARBA00023136"/>
    </source>
</evidence>
<name>A0A3B1ASA2_9ZZZZ</name>
<feature type="transmembrane region" description="Helical" evidence="5">
    <location>
        <begin position="173"/>
        <end position="197"/>
    </location>
</feature>
<dbReference type="PANTHER" id="PTHR32322">
    <property type="entry name" value="INNER MEMBRANE TRANSPORTER"/>
    <property type="match status" value="1"/>
</dbReference>
<feature type="transmembrane region" description="Helical" evidence="5">
    <location>
        <begin position="146"/>
        <end position="166"/>
    </location>
</feature>
<sequence>MSVPAAYLGVILIWATTPLAIQWSSEGWGYLFGITGRMALGVLVCAILLQLFKPGLPWHREARRTYMAAGLGIYGGMLSVYWGAQFMPSGLIAVLFGLNPLVTALIAAVWLQEKSLTPGKLLGMALGLCGLLNIFAADILFEGRVWWGVLAVLAAVFLHSFSSVWVKQVGASLPGLTVTSGSLFVVMPLFIVTWLVYDGTAPEQVSVQAGMALVYLGVFGSALGFTLYFYLLKHLEANRVALITLVTPVLALIIGLVLNGEHPSLEIWLGSALIISGLGMHVWGDRVIGVLLSIGR</sequence>
<keyword evidence="4 5" id="KW-0472">Membrane</keyword>
<proteinExistence type="predicted"/>
<gene>
    <name evidence="7" type="ORF">MNBD_GAMMA20-1215</name>
</gene>
<accession>A0A3B1ASA2</accession>
<feature type="domain" description="EamA" evidence="6">
    <location>
        <begin position="146"/>
        <end position="279"/>
    </location>
</feature>
<dbReference type="GO" id="GO:0016020">
    <property type="term" value="C:membrane"/>
    <property type="evidence" value="ECO:0007669"/>
    <property type="project" value="UniProtKB-SubCell"/>
</dbReference>
<organism evidence="7">
    <name type="scientific">hydrothermal vent metagenome</name>
    <dbReference type="NCBI Taxonomy" id="652676"/>
    <lineage>
        <taxon>unclassified sequences</taxon>
        <taxon>metagenomes</taxon>
        <taxon>ecological metagenomes</taxon>
    </lineage>
</organism>
<feature type="transmembrane region" description="Helical" evidence="5">
    <location>
        <begin position="121"/>
        <end position="140"/>
    </location>
</feature>
<feature type="transmembrane region" description="Helical" evidence="5">
    <location>
        <begin position="30"/>
        <end position="52"/>
    </location>
</feature>
<dbReference type="EMBL" id="UOFU01000288">
    <property type="protein sequence ID" value="VAX02733.1"/>
    <property type="molecule type" value="Genomic_DNA"/>
</dbReference>
<dbReference type="PANTHER" id="PTHR32322:SF2">
    <property type="entry name" value="EAMA DOMAIN-CONTAINING PROTEIN"/>
    <property type="match status" value="1"/>
</dbReference>
<evidence type="ECO:0000313" key="7">
    <source>
        <dbReference type="EMBL" id="VAX02733.1"/>
    </source>
</evidence>
<dbReference type="Pfam" id="PF00892">
    <property type="entry name" value="EamA"/>
    <property type="match status" value="2"/>
</dbReference>
<protein>
    <submittedName>
        <fullName evidence="7">Permease of the drug/metabolite transporter (DMT) superfamily</fullName>
    </submittedName>
</protein>
<evidence type="ECO:0000259" key="6">
    <source>
        <dbReference type="Pfam" id="PF00892"/>
    </source>
</evidence>
<evidence type="ECO:0000256" key="2">
    <source>
        <dbReference type="ARBA" id="ARBA00022692"/>
    </source>
</evidence>
<feature type="domain" description="EamA" evidence="6">
    <location>
        <begin position="8"/>
        <end position="134"/>
    </location>
</feature>
<feature type="transmembrane region" description="Helical" evidence="5">
    <location>
        <begin position="64"/>
        <end position="84"/>
    </location>
</feature>
<dbReference type="InterPro" id="IPR037185">
    <property type="entry name" value="EmrE-like"/>
</dbReference>
<comment type="subcellular location">
    <subcellularLocation>
        <location evidence="1">Membrane</location>
        <topology evidence="1">Multi-pass membrane protein</topology>
    </subcellularLocation>
</comment>
<dbReference type="AlphaFoldDB" id="A0A3B1ASA2"/>
<evidence type="ECO:0000256" key="1">
    <source>
        <dbReference type="ARBA" id="ARBA00004141"/>
    </source>
</evidence>
<feature type="transmembrane region" description="Helical" evidence="5">
    <location>
        <begin position="209"/>
        <end position="231"/>
    </location>
</feature>
<feature type="transmembrane region" description="Helical" evidence="5">
    <location>
        <begin position="240"/>
        <end position="259"/>
    </location>
</feature>
<dbReference type="SUPFAM" id="SSF103481">
    <property type="entry name" value="Multidrug resistance efflux transporter EmrE"/>
    <property type="match status" value="2"/>
</dbReference>